<feature type="transmembrane region" description="Helical" evidence="8">
    <location>
        <begin position="437"/>
        <end position="455"/>
    </location>
</feature>
<keyword evidence="4" id="KW-0808">Transferase</keyword>
<feature type="transmembrane region" description="Helical" evidence="8">
    <location>
        <begin position="76"/>
        <end position="97"/>
    </location>
</feature>
<feature type="transmembrane region" description="Helical" evidence="8">
    <location>
        <begin position="271"/>
        <end position="291"/>
    </location>
</feature>
<dbReference type="Proteomes" id="UP001232245">
    <property type="component" value="Unassembled WGS sequence"/>
</dbReference>
<proteinExistence type="predicted"/>
<name>A0ABT9Z3G6_9BACI</name>
<dbReference type="PANTHER" id="PTHR33908:SF11">
    <property type="entry name" value="MEMBRANE PROTEIN"/>
    <property type="match status" value="1"/>
</dbReference>
<gene>
    <name evidence="9" type="ORF">J2S02_003141</name>
</gene>
<feature type="transmembrane region" description="Helical" evidence="8">
    <location>
        <begin position="12"/>
        <end position="31"/>
    </location>
</feature>
<dbReference type="InterPro" id="IPR050297">
    <property type="entry name" value="LipidA_mod_glycosyltrf_83"/>
</dbReference>
<organism evidence="9 10">
    <name type="scientific">Metabacillus niabensis</name>
    <dbReference type="NCBI Taxonomy" id="324854"/>
    <lineage>
        <taxon>Bacteria</taxon>
        <taxon>Bacillati</taxon>
        <taxon>Bacillota</taxon>
        <taxon>Bacilli</taxon>
        <taxon>Bacillales</taxon>
        <taxon>Bacillaceae</taxon>
        <taxon>Metabacillus</taxon>
    </lineage>
</organism>
<keyword evidence="7 8" id="KW-0472">Membrane</keyword>
<evidence type="ECO:0000256" key="6">
    <source>
        <dbReference type="ARBA" id="ARBA00022989"/>
    </source>
</evidence>
<evidence type="ECO:0000256" key="3">
    <source>
        <dbReference type="ARBA" id="ARBA00022676"/>
    </source>
</evidence>
<dbReference type="RefSeq" id="WP_307190749.1">
    <property type="nucleotide sequence ID" value="NZ_JAUSTZ010000006.1"/>
</dbReference>
<sequence>MNKAVNGILTKVIVSIFLVIILLIIGLNIMASRGFHSLEIVTPEHFNSLSLLVAIVVIALLLLFRKQVLVFFQKISNYYVVAALLIISVLLQLLVVWKLNVTPSWDFGTIVRNAKILVDGNPLENYFVIYPNNILLVCILAFIGKLATPDLLTFQLVNILIITSSQYLIFRIATKIAGRHIGVMSLLFSVFFFPFIFFAPVVYTDTVSLIFLLFPLNMLINKEGKLNATVIRIVIASIIFSLGMILKGSLIIFVIAFSIILFMFLQRWKKLYFILPFIILVIVKLAFNFAIYESGIIDKKQVDRYSFPVTHWIFMAQNEQRFGKYATEDFRYTHALLETYSRERVTQIHLKQLKKRITEKGIEGNIKFNLEKLTHTWTDPTYYSLNKIKRQPIHPENFSRLIDYKSGKLLQGFGRVQHIILIFGLLLSVLLARKNEFVMFAMLSIIGFFFFLLIWETRSRYLVSLTPLMIILSCLGYAWGDRIRLWGKKE</sequence>
<comment type="subcellular location">
    <subcellularLocation>
        <location evidence="1">Cell membrane</location>
        <topology evidence="1">Multi-pass membrane protein</topology>
    </subcellularLocation>
</comment>
<evidence type="ECO:0000256" key="7">
    <source>
        <dbReference type="ARBA" id="ARBA00023136"/>
    </source>
</evidence>
<keyword evidence="5 8" id="KW-0812">Transmembrane</keyword>
<evidence type="ECO:0000313" key="10">
    <source>
        <dbReference type="Proteomes" id="UP001232245"/>
    </source>
</evidence>
<feature type="transmembrane region" description="Helical" evidence="8">
    <location>
        <begin position="234"/>
        <end position="265"/>
    </location>
</feature>
<dbReference type="EMBL" id="JAUSTZ010000006">
    <property type="protein sequence ID" value="MDQ0226796.1"/>
    <property type="molecule type" value="Genomic_DNA"/>
</dbReference>
<feature type="transmembrane region" description="Helical" evidence="8">
    <location>
        <begin position="151"/>
        <end position="170"/>
    </location>
</feature>
<evidence type="ECO:0000256" key="5">
    <source>
        <dbReference type="ARBA" id="ARBA00022692"/>
    </source>
</evidence>
<evidence type="ECO:0008006" key="11">
    <source>
        <dbReference type="Google" id="ProtNLM"/>
    </source>
</evidence>
<evidence type="ECO:0000256" key="4">
    <source>
        <dbReference type="ARBA" id="ARBA00022679"/>
    </source>
</evidence>
<comment type="caution">
    <text evidence="9">The sequence shown here is derived from an EMBL/GenBank/DDBJ whole genome shotgun (WGS) entry which is preliminary data.</text>
</comment>
<evidence type="ECO:0000256" key="8">
    <source>
        <dbReference type="SAM" id="Phobius"/>
    </source>
</evidence>
<reference evidence="9 10" key="1">
    <citation type="submission" date="2023-07" db="EMBL/GenBank/DDBJ databases">
        <title>Genomic Encyclopedia of Type Strains, Phase IV (KMG-IV): sequencing the most valuable type-strain genomes for metagenomic binning, comparative biology and taxonomic classification.</title>
        <authorList>
            <person name="Goeker M."/>
        </authorList>
    </citation>
    <scope>NUCLEOTIDE SEQUENCE [LARGE SCALE GENOMIC DNA]</scope>
    <source>
        <strain evidence="9 10">DSM 17723</strain>
    </source>
</reference>
<feature type="transmembrane region" description="Helical" evidence="8">
    <location>
        <begin position="127"/>
        <end position="144"/>
    </location>
</feature>
<keyword evidence="6 8" id="KW-1133">Transmembrane helix</keyword>
<protein>
    <recommendedName>
        <fullName evidence="11">Glycosyltransferase RgtA/B/C/D-like domain-containing protein</fullName>
    </recommendedName>
</protein>
<keyword evidence="10" id="KW-1185">Reference proteome</keyword>
<evidence type="ECO:0000256" key="1">
    <source>
        <dbReference type="ARBA" id="ARBA00004651"/>
    </source>
</evidence>
<feature type="transmembrane region" description="Helical" evidence="8">
    <location>
        <begin position="190"/>
        <end position="214"/>
    </location>
</feature>
<keyword evidence="2" id="KW-1003">Cell membrane</keyword>
<dbReference type="PANTHER" id="PTHR33908">
    <property type="entry name" value="MANNOSYLTRANSFERASE YKCB-RELATED"/>
    <property type="match status" value="1"/>
</dbReference>
<feature type="transmembrane region" description="Helical" evidence="8">
    <location>
        <begin position="462"/>
        <end position="480"/>
    </location>
</feature>
<feature type="transmembrane region" description="Helical" evidence="8">
    <location>
        <begin position="46"/>
        <end position="64"/>
    </location>
</feature>
<evidence type="ECO:0000256" key="2">
    <source>
        <dbReference type="ARBA" id="ARBA00022475"/>
    </source>
</evidence>
<keyword evidence="3" id="KW-0328">Glycosyltransferase</keyword>
<accession>A0ABT9Z3G6</accession>
<evidence type="ECO:0000313" key="9">
    <source>
        <dbReference type="EMBL" id="MDQ0226796.1"/>
    </source>
</evidence>
<feature type="transmembrane region" description="Helical" evidence="8">
    <location>
        <begin position="412"/>
        <end position="431"/>
    </location>
</feature>